<feature type="domain" description="HTH cro/C1-type" evidence="1">
    <location>
        <begin position="9"/>
        <end position="58"/>
    </location>
</feature>
<dbReference type="InterPro" id="IPR010982">
    <property type="entry name" value="Lambda_DNA-bd_dom_sf"/>
</dbReference>
<name>A0ABS4S2B5_PAEXY</name>
<reference evidence="2 3" key="1">
    <citation type="submission" date="2021-03" db="EMBL/GenBank/DDBJ databases">
        <title>Genomic Encyclopedia of Type Strains, Phase IV (KMG-IV): sequencing the most valuable type-strain genomes for metagenomic binning, comparative biology and taxonomic classification.</title>
        <authorList>
            <person name="Goeker M."/>
        </authorList>
    </citation>
    <scope>NUCLEOTIDE SEQUENCE [LARGE SCALE GENOMIC DNA]</scope>
    <source>
        <strain evidence="2 3">DSM 21292</strain>
    </source>
</reference>
<evidence type="ECO:0000259" key="1">
    <source>
        <dbReference type="Pfam" id="PF13443"/>
    </source>
</evidence>
<gene>
    <name evidence="2" type="ORF">J2Z28_005956</name>
</gene>
<proteinExistence type="predicted"/>
<dbReference type="Gene3D" id="1.10.260.40">
    <property type="entry name" value="lambda repressor-like DNA-binding domains"/>
    <property type="match status" value="1"/>
</dbReference>
<accession>A0ABS4S2B5</accession>
<dbReference type="InterPro" id="IPR001387">
    <property type="entry name" value="Cro/C1-type_HTH"/>
</dbReference>
<dbReference type="RefSeq" id="WP_211085455.1">
    <property type="nucleotide sequence ID" value="NZ_CBCSLC010000001.1"/>
</dbReference>
<evidence type="ECO:0000313" key="3">
    <source>
        <dbReference type="Proteomes" id="UP000810207"/>
    </source>
</evidence>
<sequence>MRYEPDRCRLKEWYKRKRISQRDLHIITGIAESQLSQYANNNQTMTLGTAHTIAKAMKLHGPQALYTWRKIVESD</sequence>
<keyword evidence="3" id="KW-1185">Reference proteome</keyword>
<dbReference type="CDD" id="cd00093">
    <property type="entry name" value="HTH_XRE"/>
    <property type="match status" value="1"/>
</dbReference>
<evidence type="ECO:0000313" key="2">
    <source>
        <dbReference type="EMBL" id="MBP2249261.1"/>
    </source>
</evidence>
<protein>
    <submittedName>
        <fullName evidence="2">Transcriptional regulator with XRE-family HTH domain</fullName>
    </submittedName>
</protein>
<dbReference type="Proteomes" id="UP000810207">
    <property type="component" value="Unassembled WGS sequence"/>
</dbReference>
<dbReference type="Pfam" id="PF13443">
    <property type="entry name" value="HTH_26"/>
    <property type="match status" value="1"/>
</dbReference>
<dbReference type="SUPFAM" id="SSF47413">
    <property type="entry name" value="lambda repressor-like DNA-binding domains"/>
    <property type="match status" value="1"/>
</dbReference>
<comment type="caution">
    <text evidence="2">The sequence shown here is derived from an EMBL/GenBank/DDBJ whole genome shotgun (WGS) entry which is preliminary data.</text>
</comment>
<dbReference type="EMBL" id="JAGIKV010000035">
    <property type="protein sequence ID" value="MBP2249261.1"/>
    <property type="molecule type" value="Genomic_DNA"/>
</dbReference>
<organism evidence="2 3">
    <name type="scientific">Paenibacillus xylanexedens</name>
    <dbReference type="NCBI Taxonomy" id="528191"/>
    <lineage>
        <taxon>Bacteria</taxon>
        <taxon>Bacillati</taxon>
        <taxon>Bacillota</taxon>
        <taxon>Bacilli</taxon>
        <taxon>Bacillales</taxon>
        <taxon>Paenibacillaceae</taxon>
        <taxon>Paenibacillus</taxon>
    </lineage>
</organism>